<evidence type="ECO:0000313" key="5">
    <source>
        <dbReference type="Proteomes" id="UP000319578"/>
    </source>
</evidence>
<dbReference type="PATRIC" id="fig|54915.3.peg.1522"/>
<keyword evidence="5" id="KW-1185">Reference proteome</keyword>
<evidence type="ECO:0000313" key="4">
    <source>
        <dbReference type="Proteomes" id="UP000036834"/>
    </source>
</evidence>
<dbReference type="STRING" id="54915.ADS79_12685"/>
<protein>
    <recommendedName>
        <fullName evidence="6">Flagellar hook-length control protein FliK</fullName>
    </recommendedName>
</protein>
<feature type="compositionally biased region" description="Low complexity" evidence="1">
    <location>
        <begin position="265"/>
        <end position="279"/>
    </location>
</feature>
<sequence length="627" mass="65966">MFSPSQFIQSVMQRSPVQAPKPVELTPGQVFKGTVIKQYPDNMALVQIGGMQVQAKMEANLEPGQKAWLQVQPSSDVVTLKVLETPSEGSGKEATMEGLMRSLGLPETKESRVIVSALLNANLPVNKETVQAFAAVAQRLGVDDATIEAFMLAAKRNLPLTPDTVAGLKAFMSAKPLDQAIQNFQQQAALFLAKDSPASQQAGSSPRNETAGATTLDLRQVVSQVKEKLAGLPVLVAGESGAKEADQAQTTSRPNVSTVPGQNPGTQGTASTQTAASNQASGGILQGNQTAASAKPLATGDQVVQVKSDGALQQSANVQNAANQTGNAAGNVVPGKVLGQAELGRVSTASELATPPSGVTSTQSGQDLPRAVGVANSEAMKQAIPADSVKANAPVQVNVNGQPTTTGASAPSNPIADLFRQLGLGHERSIMGQAISGGSVDAGVHKQMESVKSLLLQITQAPPQSVPHALREAADQILQQITGQQLMMLQPSNQTLSQMVLQIPIRTDQGDDTAFVQIESKKKDGGQVDAENCRLFFHLELQSMGTTMIDVSIVNRIVNLQIFNDAPWVEPLISGMKDNFAGQLHEVGYHLSAMRVQPVPDERSRIASQSGAKRATLTDYKGVDLRV</sequence>
<evidence type="ECO:0000256" key="1">
    <source>
        <dbReference type="SAM" id="MobiDB-lite"/>
    </source>
</evidence>
<evidence type="ECO:0000313" key="2">
    <source>
        <dbReference type="EMBL" id="GED70271.1"/>
    </source>
</evidence>
<reference evidence="2 5" key="3">
    <citation type="submission" date="2019-06" db="EMBL/GenBank/DDBJ databases">
        <title>Whole genome shotgun sequence of Brevibacillus reuszeri NBRC 15719.</title>
        <authorList>
            <person name="Hosoyama A."/>
            <person name="Uohara A."/>
            <person name="Ohji S."/>
            <person name="Ichikawa N."/>
        </authorList>
    </citation>
    <scope>NUCLEOTIDE SEQUENCE [LARGE SCALE GENOMIC DNA]</scope>
    <source>
        <strain evidence="2 5">NBRC 15719</strain>
    </source>
</reference>
<name>A0A0K9YVH8_9BACL</name>
<feature type="region of interest" description="Disordered" evidence="1">
    <location>
        <begin position="347"/>
        <end position="367"/>
    </location>
</feature>
<feature type="compositionally biased region" description="Polar residues" evidence="1">
    <location>
        <begin position="247"/>
        <end position="264"/>
    </location>
</feature>
<dbReference type="RefSeq" id="WP_049738744.1">
    <property type="nucleotide sequence ID" value="NZ_BJON01000015.1"/>
</dbReference>
<reference evidence="3" key="2">
    <citation type="submission" date="2015-07" db="EMBL/GenBank/DDBJ databases">
        <title>MeaNS - Measles Nucleotide Surveillance Program.</title>
        <authorList>
            <person name="Tran T."/>
            <person name="Druce J."/>
        </authorList>
    </citation>
    <scope>NUCLEOTIDE SEQUENCE</scope>
    <source>
        <strain evidence="3">DSM 9887</strain>
    </source>
</reference>
<reference evidence="4" key="1">
    <citation type="submission" date="2015-07" db="EMBL/GenBank/DDBJ databases">
        <title>Genome sequencing project for genomic taxonomy and phylogenomics of Bacillus-like bacteria.</title>
        <authorList>
            <person name="Liu B."/>
            <person name="Wang J."/>
            <person name="Zhu Y."/>
            <person name="Liu G."/>
            <person name="Chen Q."/>
            <person name="Chen Z."/>
            <person name="Lan J."/>
            <person name="Che J."/>
            <person name="Ge C."/>
            <person name="Shi H."/>
            <person name="Pan Z."/>
            <person name="Liu X."/>
        </authorList>
    </citation>
    <scope>NUCLEOTIDE SEQUENCE [LARGE SCALE GENOMIC DNA]</scope>
    <source>
        <strain evidence="4">DSM 9887</strain>
    </source>
</reference>
<dbReference type="Proteomes" id="UP000319578">
    <property type="component" value="Unassembled WGS sequence"/>
</dbReference>
<feature type="compositionally biased region" description="Polar residues" evidence="1">
    <location>
        <begin position="197"/>
        <end position="213"/>
    </location>
</feature>
<feature type="region of interest" description="Disordered" evidence="1">
    <location>
        <begin position="241"/>
        <end position="279"/>
    </location>
</feature>
<feature type="compositionally biased region" description="Polar residues" evidence="1">
    <location>
        <begin position="347"/>
        <end position="366"/>
    </location>
</feature>
<accession>A0A0K9YVH8</accession>
<evidence type="ECO:0000313" key="3">
    <source>
        <dbReference type="EMBL" id="KNB72698.1"/>
    </source>
</evidence>
<dbReference type="OrthoDB" id="2351076at2"/>
<proteinExistence type="predicted"/>
<organism evidence="3 4">
    <name type="scientific">Brevibacillus reuszeri</name>
    <dbReference type="NCBI Taxonomy" id="54915"/>
    <lineage>
        <taxon>Bacteria</taxon>
        <taxon>Bacillati</taxon>
        <taxon>Bacillota</taxon>
        <taxon>Bacilli</taxon>
        <taxon>Bacillales</taxon>
        <taxon>Paenibacillaceae</taxon>
        <taxon>Brevibacillus</taxon>
    </lineage>
</organism>
<gene>
    <name evidence="3" type="ORF">ADS79_12685</name>
    <name evidence="2" type="ORF">BRE01_39730</name>
</gene>
<feature type="region of interest" description="Disordered" evidence="1">
    <location>
        <begin position="195"/>
        <end position="214"/>
    </location>
</feature>
<dbReference type="Proteomes" id="UP000036834">
    <property type="component" value="Unassembled WGS sequence"/>
</dbReference>
<dbReference type="AlphaFoldDB" id="A0A0K9YVH8"/>
<dbReference type="EMBL" id="BJON01000015">
    <property type="protein sequence ID" value="GED70271.1"/>
    <property type="molecule type" value="Genomic_DNA"/>
</dbReference>
<evidence type="ECO:0008006" key="6">
    <source>
        <dbReference type="Google" id="ProtNLM"/>
    </source>
</evidence>
<comment type="caution">
    <text evidence="3">The sequence shown here is derived from an EMBL/GenBank/DDBJ whole genome shotgun (WGS) entry which is preliminary data.</text>
</comment>
<dbReference type="EMBL" id="LGIQ01000007">
    <property type="protein sequence ID" value="KNB72698.1"/>
    <property type="molecule type" value="Genomic_DNA"/>
</dbReference>